<dbReference type="InterPro" id="IPR023214">
    <property type="entry name" value="HAD_sf"/>
</dbReference>
<dbReference type="PANTHER" id="PTHR10000:SF8">
    <property type="entry name" value="HAD SUPERFAMILY HYDROLASE-LIKE, TYPE 3"/>
    <property type="match status" value="1"/>
</dbReference>
<dbReference type="SMART" id="SM00382">
    <property type="entry name" value="AAA"/>
    <property type="match status" value="1"/>
</dbReference>
<dbReference type="PANTHER" id="PTHR10000">
    <property type="entry name" value="PHOSPHOSERINE PHOSPHATASE"/>
    <property type="match status" value="1"/>
</dbReference>
<dbReference type="Gene3D" id="3.90.1070.10">
    <property type="match status" value="1"/>
</dbReference>
<organism evidence="3 4">
    <name type="scientific">Thermobifida halotolerans</name>
    <dbReference type="NCBI Taxonomy" id="483545"/>
    <lineage>
        <taxon>Bacteria</taxon>
        <taxon>Bacillati</taxon>
        <taxon>Actinomycetota</taxon>
        <taxon>Actinomycetes</taxon>
        <taxon>Streptosporangiales</taxon>
        <taxon>Nocardiopsidaceae</taxon>
        <taxon>Thermobifida</taxon>
    </lineage>
</organism>
<name>A0AA97LYI4_9ACTN</name>
<protein>
    <submittedName>
        <fullName evidence="3">HAD-IIB family hydrolase</fullName>
    </submittedName>
</protein>
<dbReference type="InterPro" id="IPR006379">
    <property type="entry name" value="HAD-SF_hydro_IIB"/>
</dbReference>
<dbReference type="InterPro" id="IPR003593">
    <property type="entry name" value="AAA+_ATPase"/>
</dbReference>
<feature type="compositionally biased region" description="Basic and acidic residues" evidence="1">
    <location>
        <begin position="548"/>
        <end position="570"/>
    </location>
</feature>
<dbReference type="NCBIfam" id="TIGR01484">
    <property type="entry name" value="HAD-SF-IIB"/>
    <property type="match status" value="1"/>
</dbReference>
<evidence type="ECO:0000313" key="3">
    <source>
        <dbReference type="EMBL" id="UOE20346.1"/>
    </source>
</evidence>
<reference evidence="3" key="1">
    <citation type="submission" date="2020-10" db="EMBL/GenBank/DDBJ databases">
        <title>De novo genome project of the cellulose decomposer Thermobifida halotolerans type strain.</title>
        <authorList>
            <person name="Nagy I."/>
            <person name="Horvath B."/>
            <person name="Kukolya J."/>
            <person name="Nagy I."/>
            <person name="Orsini M."/>
        </authorList>
    </citation>
    <scope>NUCLEOTIDE SEQUENCE</scope>
    <source>
        <strain evidence="3">DSM 44931</strain>
    </source>
</reference>
<gene>
    <name evidence="3" type="ORF">NI17_003660</name>
</gene>
<evidence type="ECO:0000313" key="4">
    <source>
        <dbReference type="Proteomes" id="UP000265719"/>
    </source>
</evidence>
<keyword evidence="4" id="KW-1185">Reference proteome</keyword>
<dbReference type="Gene3D" id="3.40.50.1000">
    <property type="entry name" value="HAD superfamily/HAD-like"/>
    <property type="match status" value="1"/>
</dbReference>
<dbReference type="Pfam" id="PF13191">
    <property type="entry name" value="AAA_16"/>
    <property type="match status" value="1"/>
</dbReference>
<dbReference type="RefSeq" id="WP_119267732.1">
    <property type="nucleotide sequence ID" value="NZ_CP063196.1"/>
</dbReference>
<keyword evidence="3" id="KW-0378">Hydrolase</keyword>
<sequence length="595" mass="64729">MRYHVLACDYDETIAHGGRVDDATVTALEHLSRSGRRLVMVTGRRLDDLFGVFDHVDLFDMVVAENGGVLYDPGRRDRRPLAERPPAEFVERLRRHGVSPLAVGEVVVATREPHDRTVLDAIRELGLELQVIYNKGAVMVLPPGVNKASGLAAALRRLEFSPHSTVAVGDAENDHAMLHMCECAVAVAGALEAVKRTSDLVLERPDGEGVAELVDRLLATDLAEVPVSRHDLHFGTAGAAPTAIAPHGTAVAVAGPSGSGKSTAATALLERLGESGYQYCVIDPEGDYADFEGVTAFGDATRAPSIDEVLTALRDPDHNVAVNMLAVPLRDRPAFFAGLLPRLVGLRAELGHPAWLVVDEAHHLMPVELAQLPLRVPADVGGLMLVTVHPETLSPLVLRLVDTVVAVGDDPGQTLDAFAAATGHRPPALEPAPAEPDRQQESVVSDIAVWRVAETAAQRVKLAPGETHRTRHRRKYAAGTLAPDKSFYFTGPQGRLRLRARNLHSFVELAEGVDDDTWTHHLRRHDYSRWLRGSVRDGELADLVRRVEQDTGRAPSDSRREVARLIDERYTLPAEPTSYDPDRGRETGPSGRRRP</sequence>
<dbReference type="AlphaFoldDB" id="A0AA97LYI4"/>
<feature type="region of interest" description="Disordered" evidence="1">
    <location>
        <begin position="548"/>
        <end position="595"/>
    </location>
</feature>
<dbReference type="KEGG" id="thao:NI17_003660"/>
<proteinExistence type="predicted"/>
<dbReference type="InterPro" id="IPR036412">
    <property type="entry name" value="HAD-like_sf"/>
</dbReference>
<dbReference type="SUPFAM" id="SSF56784">
    <property type="entry name" value="HAD-like"/>
    <property type="match status" value="1"/>
</dbReference>
<dbReference type="InterPro" id="IPR027417">
    <property type="entry name" value="P-loop_NTPase"/>
</dbReference>
<dbReference type="SUPFAM" id="SSF52540">
    <property type="entry name" value="P-loop containing nucleoside triphosphate hydrolases"/>
    <property type="match status" value="2"/>
</dbReference>
<evidence type="ECO:0000259" key="2">
    <source>
        <dbReference type="SMART" id="SM00382"/>
    </source>
</evidence>
<dbReference type="InterPro" id="IPR041664">
    <property type="entry name" value="AAA_16"/>
</dbReference>
<dbReference type="Gene3D" id="3.40.50.300">
    <property type="entry name" value="P-loop containing nucleotide triphosphate hydrolases"/>
    <property type="match status" value="1"/>
</dbReference>
<dbReference type="Pfam" id="PF08282">
    <property type="entry name" value="Hydrolase_3"/>
    <property type="match status" value="2"/>
</dbReference>
<accession>A0AA97LYI4</accession>
<feature type="domain" description="AAA+ ATPase" evidence="2">
    <location>
        <begin position="247"/>
        <end position="411"/>
    </location>
</feature>
<dbReference type="Proteomes" id="UP000265719">
    <property type="component" value="Chromosome"/>
</dbReference>
<dbReference type="GO" id="GO:0016791">
    <property type="term" value="F:phosphatase activity"/>
    <property type="evidence" value="ECO:0007669"/>
    <property type="project" value="TreeGrafter"/>
</dbReference>
<dbReference type="EMBL" id="CP063196">
    <property type="protein sequence ID" value="UOE20346.1"/>
    <property type="molecule type" value="Genomic_DNA"/>
</dbReference>
<dbReference type="GO" id="GO:0005829">
    <property type="term" value="C:cytosol"/>
    <property type="evidence" value="ECO:0007669"/>
    <property type="project" value="TreeGrafter"/>
</dbReference>
<evidence type="ECO:0000256" key="1">
    <source>
        <dbReference type="SAM" id="MobiDB-lite"/>
    </source>
</evidence>
<dbReference type="GO" id="GO:0000287">
    <property type="term" value="F:magnesium ion binding"/>
    <property type="evidence" value="ECO:0007669"/>
    <property type="project" value="TreeGrafter"/>
</dbReference>